<dbReference type="AlphaFoldDB" id="A0A2S0P9Q4"/>
<protein>
    <submittedName>
        <fullName evidence="1">Uncharacterized protein</fullName>
    </submittedName>
</protein>
<dbReference type="InterPro" id="IPR011047">
    <property type="entry name" value="Quinoprotein_ADH-like_sf"/>
</dbReference>
<dbReference type="EMBL" id="CP028519">
    <property type="protein sequence ID" value="AVY94129.1"/>
    <property type="molecule type" value="Genomic_DNA"/>
</dbReference>
<proteinExistence type="predicted"/>
<dbReference type="KEGG" id="maer:DAI18_08775"/>
<name>A0A2S0P9Q4_9NEIS</name>
<gene>
    <name evidence="1" type="ORF">DAI18_08775</name>
</gene>
<evidence type="ECO:0000313" key="1">
    <source>
        <dbReference type="EMBL" id="AVY94129.1"/>
    </source>
</evidence>
<accession>A0A2S0P9Q4</accession>
<dbReference type="Proteomes" id="UP000244173">
    <property type="component" value="Chromosome"/>
</dbReference>
<organism evidence="1 2">
    <name type="scientific">Microvirgula aerodenitrificans</name>
    <dbReference type="NCBI Taxonomy" id="57480"/>
    <lineage>
        <taxon>Bacteria</taxon>
        <taxon>Pseudomonadati</taxon>
        <taxon>Pseudomonadota</taxon>
        <taxon>Betaproteobacteria</taxon>
        <taxon>Neisseriales</taxon>
        <taxon>Aquaspirillaceae</taxon>
        <taxon>Microvirgula</taxon>
    </lineage>
</organism>
<sequence>MRIVKTAKMGGFAGYTVNEIVAMPDQGFVLAGQRSQRGWASKVDADGRELWRYVEPDYGIDRPHGRISGAVAGENGSVWLCGAPIYPPTRTEFRQPAGLTHIDASGKVLAELRLTPESLPAPFRSFFARCVDWNGGIVVVGEINMGQPASRTGPSYYWILFMDKQGHKQWEELQPYHLGNLDIFLQAAVANDGDLIITATDPNKGETEVTRIGPSGKLVAQRTWPGLWKWIHALGKPMRPRWIKEPGSISVNALRTASRQLEPKDFKPINAVDEGYRATAIYANDRSVWLFNMRRSLFGYQAHISQLKNGENYRELKLSKPEVTWIDTAAPTKNSGEFLVAGALNAMVPDNRNHAIGLFWIKTQSKQ</sequence>
<evidence type="ECO:0000313" key="2">
    <source>
        <dbReference type="Proteomes" id="UP000244173"/>
    </source>
</evidence>
<reference evidence="1 2" key="1">
    <citation type="submission" date="2018-04" db="EMBL/GenBank/DDBJ databases">
        <title>Denitrifier Microvirgula.</title>
        <authorList>
            <person name="Anderson E."/>
            <person name="Jang J."/>
            <person name="Ishii S."/>
        </authorList>
    </citation>
    <scope>NUCLEOTIDE SEQUENCE [LARGE SCALE GENOMIC DNA]</scope>
    <source>
        <strain evidence="1 2">BE2.4</strain>
    </source>
</reference>
<dbReference type="SUPFAM" id="SSF50998">
    <property type="entry name" value="Quinoprotein alcohol dehydrogenase-like"/>
    <property type="match status" value="1"/>
</dbReference>
<keyword evidence="2" id="KW-1185">Reference proteome</keyword>